<dbReference type="GO" id="GO:0006302">
    <property type="term" value="P:double-strand break repair"/>
    <property type="evidence" value="ECO:0007669"/>
    <property type="project" value="InterPro"/>
</dbReference>
<dbReference type="EMBL" id="AP022324">
    <property type="protein sequence ID" value="BBU43220.1"/>
    <property type="molecule type" value="Genomic_DNA"/>
</dbReference>
<dbReference type="Proteomes" id="UP000464661">
    <property type="component" value="Chromosome"/>
</dbReference>
<organism evidence="2 3">
    <name type="scientific">Pseudomonas putida</name>
    <name type="common">Arthrobacter siderocapsulatus</name>
    <dbReference type="NCBI Taxonomy" id="303"/>
    <lineage>
        <taxon>Bacteria</taxon>
        <taxon>Pseudomonadati</taxon>
        <taxon>Pseudomonadota</taxon>
        <taxon>Gammaproteobacteria</taxon>
        <taxon>Pseudomonadales</taxon>
        <taxon>Pseudomonadaceae</taxon>
        <taxon>Pseudomonas</taxon>
    </lineage>
</organism>
<dbReference type="InterPro" id="IPR038729">
    <property type="entry name" value="Rad50/SbcC_AAA"/>
</dbReference>
<accession>A0A7U6LZL8</accession>
<dbReference type="SUPFAM" id="SSF52540">
    <property type="entry name" value="P-loop containing nucleoside triphosphate hydrolases"/>
    <property type="match status" value="1"/>
</dbReference>
<gene>
    <name evidence="2" type="ORF">PPTS312_11350</name>
</gene>
<feature type="domain" description="Rad50/SbcC-type AAA" evidence="1">
    <location>
        <begin position="7"/>
        <end position="215"/>
    </location>
</feature>
<evidence type="ECO:0000313" key="3">
    <source>
        <dbReference type="Proteomes" id="UP000464661"/>
    </source>
</evidence>
<reference evidence="2 3" key="1">
    <citation type="submission" date="2020-01" db="EMBL/GenBank/DDBJ databases">
        <title>Complete Genome Sequence of Pseudomonas putida Strain TS312, Harboring the HdtS type N-acyl-homoserine Lactone Synthase, Isolated from a Paper Mill.</title>
        <authorList>
            <person name="Hosoe A."/>
            <person name="Suenaga T."/>
            <person name="Sugi T."/>
            <person name="Izumi T."/>
            <person name="Nagai N."/>
            <person name="Terada A."/>
        </authorList>
    </citation>
    <scope>NUCLEOTIDE SEQUENCE [LARGE SCALE GENOMIC DNA]</scope>
    <source>
        <strain evidence="2 3">TS312</strain>
    </source>
</reference>
<dbReference type="Pfam" id="PF13476">
    <property type="entry name" value="AAA_23"/>
    <property type="match status" value="1"/>
</dbReference>
<name>A0A7U6LZL8_PSEPU</name>
<dbReference type="AlphaFoldDB" id="A0A7U6LZL8"/>
<proteinExistence type="predicted"/>
<dbReference type="GO" id="GO:0016887">
    <property type="term" value="F:ATP hydrolysis activity"/>
    <property type="evidence" value="ECO:0007669"/>
    <property type="project" value="InterPro"/>
</dbReference>
<sequence length="786" mass="89973">MLRLSSIEFTNFKVFGKDTYRVNFNSSDLMLLDGPNGYGKTSVFDAIELALSGAIKRFISTDGRQTPEDVVVAYDPQSDVLIDVVLSRTLGEQLSFRRKLKSPIPAGAQKISRFPELWDVFIRDESGWTPAKQTDVDRLLENNSFTRDFHLFHYVQQEEAASFLKSNSETARATEISQLFGDTAAAEAKYTHLKNTEKRLASQRTIQLQKARLLKDSHNIDGAKHTSKISEVQHHYLLPWLLETSKSPEWDLPEFEAFNQSKFSSFSSELDRMLELVKNRDFYLDSLPYLRAYRSPELASDYICFYNSLDLIQGMEEKRSVDKVLERCHDALTGGNIPDNLFHIFDLLGRNDFQQFQKDQDSINELRRTSSGLKAIYRKIVKQHTELNNSLASLPEESRCPFCGKPHDNHDQLEIAASIRINDFSKLLSDQDVSILALGDSIKKRFIDPVIAQIAEHRAKNAVLPDDLMASLKKADLTKERLTKFDAWLKTCPFSVEDLMFSPLSHHVDTEKLSFNLEEMMRRIHKNTPSATLEYQVANDGDAFDRMFREYFGNRNSNLLSMTEESVEQKLRYLESSYYSSFQNVLKDIAVHTENAKKLEGVEQELAGIAVKVLKKIRQYKKKLIGDIEIPFYIYSGKILQSHQSGIGQGVFLKDPTGGDELKNVRLVSNYQRDHDVLNTMSSGQISAVVISLTLALNKIYAKKFSPILIDDPVQTMDDINMSSLVELLRNEFPDRQIVLSTHEDKVAKYFVYKYLKYGRKVRQLNLMTGEEFDSVDNYRYAPVVG</sequence>
<dbReference type="RefSeq" id="WP_161989667.1">
    <property type="nucleotide sequence ID" value="NZ_AP022324.1"/>
</dbReference>
<dbReference type="Gene3D" id="3.40.50.300">
    <property type="entry name" value="P-loop containing nucleotide triphosphate hydrolases"/>
    <property type="match status" value="2"/>
</dbReference>
<dbReference type="PANTHER" id="PTHR32114:SF2">
    <property type="entry name" value="ABC TRANSPORTER ABCH.3"/>
    <property type="match status" value="1"/>
</dbReference>
<dbReference type="InterPro" id="IPR027417">
    <property type="entry name" value="P-loop_NTPase"/>
</dbReference>
<protein>
    <recommendedName>
        <fullName evidence="1">Rad50/SbcC-type AAA domain-containing protein</fullName>
    </recommendedName>
</protein>
<evidence type="ECO:0000313" key="2">
    <source>
        <dbReference type="EMBL" id="BBU43220.1"/>
    </source>
</evidence>
<dbReference type="PANTHER" id="PTHR32114">
    <property type="entry name" value="ABC TRANSPORTER ABCH.3"/>
    <property type="match status" value="1"/>
</dbReference>
<evidence type="ECO:0000259" key="1">
    <source>
        <dbReference type="Pfam" id="PF13476"/>
    </source>
</evidence>